<reference evidence="1 2" key="1">
    <citation type="journal article" date="2016" name="Mol. Biol. Evol.">
        <title>Comparative Genomics of Early-Diverging Mushroom-Forming Fungi Provides Insights into the Origins of Lignocellulose Decay Capabilities.</title>
        <authorList>
            <person name="Nagy L.G."/>
            <person name="Riley R."/>
            <person name="Tritt A."/>
            <person name="Adam C."/>
            <person name="Daum C."/>
            <person name="Floudas D."/>
            <person name="Sun H."/>
            <person name="Yadav J.S."/>
            <person name="Pangilinan J."/>
            <person name="Larsson K.H."/>
            <person name="Matsuura K."/>
            <person name="Barry K."/>
            <person name="Labutti K."/>
            <person name="Kuo R."/>
            <person name="Ohm R.A."/>
            <person name="Bhattacharya S.S."/>
            <person name="Shirouzu T."/>
            <person name="Yoshinaga Y."/>
            <person name="Martin F.M."/>
            <person name="Grigoriev I.V."/>
            <person name="Hibbett D.S."/>
        </authorList>
    </citation>
    <scope>NUCLEOTIDE SEQUENCE [LARGE SCALE GENOMIC DNA]</scope>
    <source>
        <strain evidence="1 2">HHB12029</strain>
    </source>
</reference>
<dbReference type="EMBL" id="KV425992">
    <property type="protein sequence ID" value="KZV93288.1"/>
    <property type="molecule type" value="Genomic_DNA"/>
</dbReference>
<protein>
    <submittedName>
        <fullName evidence="1">Uncharacterized protein</fullName>
    </submittedName>
</protein>
<gene>
    <name evidence="1" type="ORF">EXIGLDRAFT_51166</name>
</gene>
<sequence length="245" mass="27675">MSVVGARVRGRLGRRTRHRVDSQSDTVFYSHSNKSNLLEASLCCAVVGKAHCDAVLFFTSGCFTVRPPHLRVFMWNWACSLKWLSCASLDTVQPAAYTQFPHGFRRDHDEVFLSAEYVERRQHCFCSEVVTVWRRSGKMSRVSWTAPASWGQSRDHNTCQNPGSFWRRGRIPEVSFCLKRIQASMSSVFSGLHGHYSTSSMGIDIFIQVCPRLDCAIYLSSTQSSYTEASRSSSSTSSVFRVEKS</sequence>
<evidence type="ECO:0000313" key="1">
    <source>
        <dbReference type="EMBL" id="KZV93288.1"/>
    </source>
</evidence>
<proteinExistence type="predicted"/>
<name>A0A165IED2_EXIGL</name>
<dbReference type="InParanoid" id="A0A165IED2"/>
<evidence type="ECO:0000313" key="2">
    <source>
        <dbReference type="Proteomes" id="UP000077266"/>
    </source>
</evidence>
<accession>A0A165IED2</accession>
<keyword evidence="2" id="KW-1185">Reference proteome</keyword>
<dbReference type="Proteomes" id="UP000077266">
    <property type="component" value="Unassembled WGS sequence"/>
</dbReference>
<organism evidence="1 2">
    <name type="scientific">Exidia glandulosa HHB12029</name>
    <dbReference type="NCBI Taxonomy" id="1314781"/>
    <lineage>
        <taxon>Eukaryota</taxon>
        <taxon>Fungi</taxon>
        <taxon>Dikarya</taxon>
        <taxon>Basidiomycota</taxon>
        <taxon>Agaricomycotina</taxon>
        <taxon>Agaricomycetes</taxon>
        <taxon>Auriculariales</taxon>
        <taxon>Exidiaceae</taxon>
        <taxon>Exidia</taxon>
    </lineage>
</organism>
<dbReference type="AlphaFoldDB" id="A0A165IED2"/>